<dbReference type="Proteomes" id="UP000605970">
    <property type="component" value="Unassembled WGS sequence"/>
</dbReference>
<protein>
    <submittedName>
        <fullName evidence="1">Deacetylase sirtuin-type domain-containing protein</fullName>
    </submittedName>
</protein>
<keyword evidence="2" id="KW-1185">Reference proteome</keyword>
<dbReference type="AlphaFoldDB" id="A0A8S9Z864"/>
<accession>A0A8S9Z864</accession>
<proteinExistence type="predicted"/>
<evidence type="ECO:0000313" key="2">
    <source>
        <dbReference type="Proteomes" id="UP000605970"/>
    </source>
</evidence>
<evidence type="ECO:0000313" key="1">
    <source>
        <dbReference type="EMBL" id="KAF7629168.1"/>
    </source>
</evidence>
<reference evidence="1" key="1">
    <citation type="journal article" date="2020" name="Ecol. Evol.">
        <title>Genome structure and content of the rice root-knot nematode (Meloidogyne graminicola).</title>
        <authorList>
            <person name="Phan N.T."/>
            <person name="Danchin E.G.J."/>
            <person name="Klopp C."/>
            <person name="Perfus-Barbeoch L."/>
            <person name="Kozlowski D.K."/>
            <person name="Koutsovoulos G.D."/>
            <person name="Lopez-Roques C."/>
            <person name="Bouchez O."/>
            <person name="Zahm M."/>
            <person name="Besnard G."/>
            <person name="Bellafiore S."/>
        </authorList>
    </citation>
    <scope>NUCLEOTIDE SEQUENCE</scope>
    <source>
        <strain evidence="1">VN-18</strain>
    </source>
</reference>
<comment type="caution">
    <text evidence="1">The sequence shown here is derived from an EMBL/GenBank/DDBJ whole genome shotgun (WGS) entry which is preliminary data.</text>
</comment>
<gene>
    <name evidence="1" type="ORF">Mgra_00009319</name>
</gene>
<feature type="non-terminal residue" evidence="1">
    <location>
        <position position="1"/>
    </location>
</feature>
<organism evidence="1 2">
    <name type="scientific">Meloidogyne graminicola</name>
    <dbReference type="NCBI Taxonomy" id="189291"/>
    <lineage>
        <taxon>Eukaryota</taxon>
        <taxon>Metazoa</taxon>
        <taxon>Ecdysozoa</taxon>
        <taxon>Nematoda</taxon>
        <taxon>Chromadorea</taxon>
        <taxon>Rhabditida</taxon>
        <taxon>Tylenchina</taxon>
        <taxon>Tylenchomorpha</taxon>
        <taxon>Tylenchoidea</taxon>
        <taxon>Meloidogynidae</taxon>
        <taxon>Meloidogyninae</taxon>
        <taxon>Meloidogyne</taxon>
    </lineage>
</organism>
<sequence length="105" mass="12158">GDCDKILCLLGIALKGQICNKIVKELESRSSNWNNLLLTYLQNNSGQTSINKLNIEQFKQLFNEQPNNKKIKINNEVENEELKLWEGNYVKVEKYLPEFNSTLLV</sequence>
<name>A0A8S9Z864_9BILA</name>
<dbReference type="EMBL" id="JABEBT010000148">
    <property type="protein sequence ID" value="KAF7629168.1"/>
    <property type="molecule type" value="Genomic_DNA"/>
</dbReference>
<feature type="non-terminal residue" evidence="1">
    <location>
        <position position="105"/>
    </location>
</feature>